<dbReference type="AlphaFoldDB" id="A0A9W6WBZ0"/>
<evidence type="ECO:0000313" key="3">
    <source>
        <dbReference type="Proteomes" id="UP001165079"/>
    </source>
</evidence>
<keyword evidence="3" id="KW-1185">Reference proteome</keyword>
<dbReference type="EMBL" id="BSTX01000003">
    <property type="protein sequence ID" value="GLZ80061.1"/>
    <property type="molecule type" value="Genomic_DNA"/>
</dbReference>
<dbReference type="Pfam" id="PF01494">
    <property type="entry name" value="FAD_binding_3"/>
    <property type="match status" value="1"/>
</dbReference>
<dbReference type="PANTHER" id="PTHR46865:SF2">
    <property type="entry name" value="MONOOXYGENASE"/>
    <property type="match status" value="1"/>
</dbReference>
<dbReference type="Proteomes" id="UP001165079">
    <property type="component" value="Unassembled WGS sequence"/>
</dbReference>
<dbReference type="PRINTS" id="PR00420">
    <property type="entry name" value="RNGMNOXGNASE"/>
</dbReference>
<organism evidence="2 3">
    <name type="scientific">Actinorhabdospora filicis</name>
    <dbReference type="NCBI Taxonomy" id="1785913"/>
    <lineage>
        <taxon>Bacteria</taxon>
        <taxon>Bacillati</taxon>
        <taxon>Actinomycetota</taxon>
        <taxon>Actinomycetes</taxon>
        <taxon>Micromonosporales</taxon>
        <taxon>Micromonosporaceae</taxon>
        <taxon>Actinorhabdospora</taxon>
    </lineage>
</organism>
<dbReference type="RefSeq" id="WP_285665185.1">
    <property type="nucleotide sequence ID" value="NZ_BSTX01000003.1"/>
</dbReference>
<gene>
    <name evidence="2" type="ORF">Afil01_48680</name>
</gene>
<dbReference type="InterPro" id="IPR036188">
    <property type="entry name" value="FAD/NAD-bd_sf"/>
</dbReference>
<name>A0A9W6WBZ0_9ACTN</name>
<accession>A0A9W6WBZ0</accession>
<dbReference type="SUPFAM" id="SSF51905">
    <property type="entry name" value="FAD/NAD(P)-binding domain"/>
    <property type="match status" value="1"/>
</dbReference>
<comment type="caution">
    <text evidence="2">The sequence shown here is derived from an EMBL/GenBank/DDBJ whole genome shotgun (WGS) entry which is preliminary data.</text>
</comment>
<dbReference type="Gene3D" id="3.30.9.10">
    <property type="entry name" value="D-Amino Acid Oxidase, subunit A, domain 2"/>
    <property type="match status" value="1"/>
</dbReference>
<dbReference type="PANTHER" id="PTHR46865">
    <property type="entry name" value="OXIDOREDUCTASE-RELATED"/>
    <property type="match status" value="1"/>
</dbReference>
<dbReference type="GO" id="GO:0071949">
    <property type="term" value="F:FAD binding"/>
    <property type="evidence" value="ECO:0007669"/>
    <property type="project" value="InterPro"/>
</dbReference>
<protein>
    <submittedName>
        <fullName evidence="2">FAD-dependent oxidoreductase</fullName>
    </submittedName>
</protein>
<feature type="domain" description="FAD-binding" evidence="1">
    <location>
        <begin position="3"/>
        <end position="315"/>
    </location>
</feature>
<proteinExistence type="predicted"/>
<dbReference type="InterPro" id="IPR051704">
    <property type="entry name" value="FAD_aromatic-hydroxylase"/>
</dbReference>
<sequence>MKSVLISGSSVAGPALALWLRRAGWQVTVIEKAPAPRPGGYKVDLRGVAVRVVDLMGVGRAVRERATAIRGGQWMSEKGKSIVTLGPDLIGFRDPGDLEILRGDLAEIVRAQTHGTEYIYGDVITAMHEDATGVHVDFGRHPSRRFDVVIGADGLHSGVRALAFGPEERFSRPIGLSVAVFDAPNHLGYDRWEVSCSTPGRVAAAYGLSPSAPLTVQLFFSSPEVSLARAGRDEQERAVRAAFAGQGWETPRLLQAMPSSADLYYDDLAQIEMDAWSRGRTALVGDAAYCPSPASGQGTGLALVGAYVLAGELATAPDHVTAFANYEKVMREYVAMNQKLGRDIAGKLVPSTAFGAFLGRLMMRYVRIMPFKKAMMEPIMKPIRAASNGIDLPGYPIA</sequence>
<evidence type="ECO:0000313" key="2">
    <source>
        <dbReference type="EMBL" id="GLZ80061.1"/>
    </source>
</evidence>
<dbReference type="InterPro" id="IPR002938">
    <property type="entry name" value="FAD-bd"/>
</dbReference>
<reference evidence="2" key="1">
    <citation type="submission" date="2023-03" db="EMBL/GenBank/DDBJ databases">
        <title>Actinorhabdospora filicis NBRC 111898.</title>
        <authorList>
            <person name="Ichikawa N."/>
            <person name="Sato H."/>
            <person name="Tonouchi N."/>
        </authorList>
    </citation>
    <scope>NUCLEOTIDE SEQUENCE</scope>
    <source>
        <strain evidence="2">NBRC 111898</strain>
    </source>
</reference>
<dbReference type="Gene3D" id="3.50.50.60">
    <property type="entry name" value="FAD/NAD(P)-binding domain"/>
    <property type="match status" value="1"/>
</dbReference>
<evidence type="ECO:0000259" key="1">
    <source>
        <dbReference type="Pfam" id="PF01494"/>
    </source>
</evidence>